<gene>
    <name evidence="1" type="ORF">PCC6912_40530</name>
</gene>
<dbReference type="OrthoDB" id="420681at2"/>
<organism evidence="1 2">
    <name type="scientific">Chlorogloeopsis fritschii PCC 6912</name>
    <dbReference type="NCBI Taxonomy" id="211165"/>
    <lineage>
        <taxon>Bacteria</taxon>
        <taxon>Bacillati</taxon>
        <taxon>Cyanobacteriota</taxon>
        <taxon>Cyanophyceae</taxon>
        <taxon>Nostocales</taxon>
        <taxon>Chlorogloeopsidaceae</taxon>
        <taxon>Chlorogloeopsis</taxon>
    </lineage>
</organism>
<evidence type="ECO:0000313" key="1">
    <source>
        <dbReference type="EMBL" id="RUR77094.1"/>
    </source>
</evidence>
<comment type="caution">
    <text evidence="1">The sequence shown here is derived from an EMBL/GenBank/DDBJ whole genome shotgun (WGS) entry which is preliminary data.</text>
</comment>
<dbReference type="RefSeq" id="WP_016878172.1">
    <property type="nucleotide sequence ID" value="NZ_AJLN01000087.1"/>
</dbReference>
<name>A0A433N6I0_CHLFR</name>
<dbReference type="STRING" id="211165.GCA_000317285_03357"/>
<dbReference type="AlphaFoldDB" id="A0A433N6I0"/>
<dbReference type="InterPro" id="IPR021373">
    <property type="entry name" value="DUF2993"/>
</dbReference>
<evidence type="ECO:0000313" key="2">
    <source>
        <dbReference type="Proteomes" id="UP000268857"/>
    </source>
</evidence>
<dbReference type="Pfam" id="PF11209">
    <property type="entry name" value="LmeA"/>
    <property type="match status" value="1"/>
</dbReference>
<accession>A0A433N6I0</accession>
<proteinExistence type="predicted"/>
<reference evidence="1 2" key="1">
    <citation type="journal article" date="2019" name="Genome Biol. Evol.">
        <title>Day and night: Metabolic profiles and evolutionary relationships of six axenic non-marine cyanobacteria.</title>
        <authorList>
            <person name="Will S.E."/>
            <person name="Henke P."/>
            <person name="Boedeker C."/>
            <person name="Huang S."/>
            <person name="Brinkmann H."/>
            <person name="Rohde M."/>
            <person name="Jarek M."/>
            <person name="Friedl T."/>
            <person name="Seufert S."/>
            <person name="Schumacher M."/>
            <person name="Overmann J."/>
            <person name="Neumann-Schaal M."/>
            <person name="Petersen J."/>
        </authorList>
    </citation>
    <scope>NUCLEOTIDE SEQUENCE [LARGE SCALE GENOMIC DNA]</scope>
    <source>
        <strain evidence="1 2">PCC 6912</strain>
    </source>
</reference>
<keyword evidence="2" id="KW-1185">Reference proteome</keyword>
<evidence type="ECO:0008006" key="3">
    <source>
        <dbReference type="Google" id="ProtNLM"/>
    </source>
</evidence>
<dbReference type="Proteomes" id="UP000268857">
    <property type="component" value="Unassembled WGS sequence"/>
</dbReference>
<protein>
    <recommendedName>
        <fullName evidence="3">DUF2993 domain-containing protein</fullName>
    </recommendedName>
</protein>
<sequence length="245" mass="27391">MSQERNLEENLLSQAAENTLSSQLDEAETIEVDVQTDLLKIIQGQADAVSLSGEGLEIQGVRVQEIEVQTDKIAINPLSAIFGQIELNQPVNTTARIILTEADINYALTSDYIRSKLQNFDLNVDGEIISLKPQQIQIYLPDDGKIKFQGTVLINEKSHTRQIVFTAVVSPRTKHHPILMESFNCTQGAGISLDIIVSLMNQVKELVNLPYFEFDGTKFRLRNMEVKKGSMILLVEANVKQIPQL</sequence>
<dbReference type="EMBL" id="RSCJ01000018">
    <property type="protein sequence ID" value="RUR77094.1"/>
    <property type="molecule type" value="Genomic_DNA"/>
</dbReference>